<proteinExistence type="inferred from homology"/>
<evidence type="ECO:0000313" key="8">
    <source>
        <dbReference type="Proteomes" id="UP000014197"/>
    </source>
</evidence>
<dbReference type="Pfam" id="PF00588">
    <property type="entry name" value="SpoU_methylase"/>
    <property type="match status" value="1"/>
</dbReference>
<evidence type="ECO:0000256" key="1">
    <source>
        <dbReference type="ARBA" id="ARBA00007228"/>
    </source>
</evidence>
<dbReference type="Proteomes" id="UP000014197">
    <property type="component" value="Unassembled WGS sequence"/>
</dbReference>
<dbReference type="EMBL" id="AJAR01000010">
    <property type="protein sequence ID" value="EOH99851.1"/>
    <property type="molecule type" value="Genomic_DNA"/>
</dbReference>
<dbReference type="STRING" id="155618.RV06_GL002931"/>
<gene>
    <name evidence="6" type="ORF">I583_01407</name>
    <name evidence="5" type="ORF">UAW_01004</name>
</gene>
<organism evidence="5 7">
    <name type="scientific">Enterococcus haemoperoxidus ATCC BAA-382</name>
    <dbReference type="NCBI Taxonomy" id="1158608"/>
    <lineage>
        <taxon>Bacteria</taxon>
        <taxon>Bacillati</taxon>
        <taxon>Bacillota</taxon>
        <taxon>Bacilli</taxon>
        <taxon>Lactobacillales</taxon>
        <taxon>Enterococcaceae</taxon>
        <taxon>Enterococcus</taxon>
    </lineage>
</organism>
<evidence type="ECO:0000259" key="4">
    <source>
        <dbReference type="SMART" id="SM00967"/>
    </source>
</evidence>
<dbReference type="InterPro" id="IPR053888">
    <property type="entry name" value="MRM3-like_sub_bind"/>
</dbReference>
<dbReference type="OrthoDB" id="9785673at2"/>
<dbReference type="SMART" id="SM00967">
    <property type="entry name" value="SpoU_sub_bind"/>
    <property type="match status" value="1"/>
</dbReference>
<dbReference type="InterPro" id="IPR029028">
    <property type="entry name" value="Alpha/beta_knot_MTases"/>
</dbReference>
<dbReference type="InterPro" id="IPR013123">
    <property type="entry name" value="SpoU_subst-bd"/>
</dbReference>
<sequence>MKEILSTKNTTIKEFKKLHKKKYREENQQYMIEGFHLIEEAAKAGAKIEWILFNQRGKTEWSDWLETQPENLFIYVSEEVLESLSELPTPQGMIAIVKMPDDKKKIDLSGGWLLLDNVQDPGNVGTMIRTADAAGLSGVILGEGSSDIYSTKVLRAMQGSNYHLPVIRKPLAEVIDRFKEAKVPVYGTELNPEAVAYQQITKSEQYALIMGNEGQGVAAKFLEKTDKNIYIPIKGAAESLNVAIAAGILMYHLQNND</sequence>
<dbReference type="CDD" id="cd18095">
    <property type="entry name" value="SpoU-like_rRNA-MTase"/>
    <property type="match status" value="1"/>
</dbReference>
<dbReference type="InterPro" id="IPR029064">
    <property type="entry name" value="Ribosomal_eL30-like_sf"/>
</dbReference>
<name>R2T4D9_9ENTE</name>
<dbReference type="PANTHER" id="PTHR43191:SF2">
    <property type="entry name" value="RRNA METHYLTRANSFERASE 3, MITOCHONDRIAL"/>
    <property type="match status" value="1"/>
</dbReference>
<dbReference type="GO" id="GO:0005737">
    <property type="term" value="C:cytoplasm"/>
    <property type="evidence" value="ECO:0007669"/>
    <property type="project" value="UniProtKB-ARBA"/>
</dbReference>
<protein>
    <submittedName>
        <fullName evidence="5">RNA methyltransferase</fullName>
    </submittedName>
</protein>
<dbReference type="InterPro" id="IPR029026">
    <property type="entry name" value="tRNA_m1G_MTases_N"/>
</dbReference>
<dbReference type="EMBL" id="ASVY01000002">
    <property type="protein sequence ID" value="EOT62407.1"/>
    <property type="molecule type" value="Genomic_DNA"/>
</dbReference>
<dbReference type="GO" id="GO:0006396">
    <property type="term" value="P:RNA processing"/>
    <property type="evidence" value="ECO:0007669"/>
    <property type="project" value="InterPro"/>
</dbReference>
<dbReference type="AlphaFoldDB" id="R2T4D9"/>
<evidence type="ECO:0000313" key="6">
    <source>
        <dbReference type="EMBL" id="EOT62407.1"/>
    </source>
</evidence>
<feature type="domain" description="RNA 2-O ribose methyltransferase substrate binding" evidence="4">
    <location>
        <begin position="31"/>
        <end position="103"/>
    </location>
</feature>
<dbReference type="Pfam" id="PF22435">
    <property type="entry name" value="MRM3-like_sub_bind"/>
    <property type="match status" value="1"/>
</dbReference>
<evidence type="ECO:0000256" key="2">
    <source>
        <dbReference type="ARBA" id="ARBA00022603"/>
    </source>
</evidence>
<dbReference type="SUPFAM" id="SSF75217">
    <property type="entry name" value="alpha/beta knot"/>
    <property type="match status" value="1"/>
</dbReference>
<keyword evidence="2 5" id="KW-0489">Methyltransferase</keyword>
<dbReference type="PATRIC" id="fig|1158608.3.peg.984"/>
<dbReference type="Gene3D" id="3.30.1330.30">
    <property type="match status" value="1"/>
</dbReference>
<keyword evidence="8" id="KW-1185">Reference proteome</keyword>
<dbReference type="SUPFAM" id="SSF55315">
    <property type="entry name" value="L30e-like"/>
    <property type="match status" value="1"/>
</dbReference>
<reference evidence="5 7" key="1">
    <citation type="submission" date="2013-02" db="EMBL/GenBank/DDBJ databases">
        <title>The Genome Sequence of Enterococcus haemoperoxidus BAA-382.</title>
        <authorList>
            <consortium name="The Broad Institute Genome Sequencing Platform"/>
            <consortium name="The Broad Institute Genome Sequencing Center for Infectious Disease"/>
            <person name="Earl A.M."/>
            <person name="Gilmore M.S."/>
            <person name="Lebreton F."/>
            <person name="Walker B."/>
            <person name="Young S.K."/>
            <person name="Zeng Q."/>
            <person name="Gargeya S."/>
            <person name="Fitzgerald M."/>
            <person name="Haas B."/>
            <person name="Abouelleil A."/>
            <person name="Alvarado L."/>
            <person name="Arachchi H.M."/>
            <person name="Berlin A.M."/>
            <person name="Chapman S.B."/>
            <person name="Dewar J."/>
            <person name="Goldberg J."/>
            <person name="Griggs A."/>
            <person name="Gujja S."/>
            <person name="Hansen M."/>
            <person name="Howarth C."/>
            <person name="Imamovic A."/>
            <person name="Larimer J."/>
            <person name="McCowan C."/>
            <person name="Murphy C."/>
            <person name="Neiman D."/>
            <person name="Pearson M."/>
            <person name="Priest M."/>
            <person name="Roberts A."/>
            <person name="Saif S."/>
            <person name="Shea T."/>
            <person name="Sisk P."/>
            <person name="Sykes S."/>
            <person name="Wortman J."/>
            <person name="Nusbaum C."/>
            <person name="Birren B."/>
        </authorList>
    </citation>
    <scope>NUCLEOTIDE SEQUENCE [LARGE SCALE GENOMIC DNA]</scope>
    <source>
        <strain evidence="5 7">ATCC BAA-382</strain>
    </source>
</reference>
<dbReference type="InterPro" id="IPR001537">
    <property type="entry name" value="SpoU_MeTrfase"/>
</dbReference>
<comment type="similarity">
    <text evidence="1">Belongs to the class IV-like SAM-binding methyltransferase superfamily. RNA methyltransferase TrmH family.</text>
</comment>
<evidence type="ECO:0000313" key="5">
    <source>
        <dbReference type="EMBL" id="EOH99851.1"/>
    </source>
</evidence>
<dbReference type="RefSeq" id="WP_010761212.1">
    <property type="nucleotide sequence ID" value="NZ_KB946315.1"/>
</dbReference>
<reference evidence="6 8" key="2">
    <citation type="submission" date="2013-03" db="EMBL/GenBank/DDBJ databases">
        <title>The Genome Sequence of Enterococcus haemoperoxidus BAA-382 (PacBio/Illumina hybrid assembly).</title>
        <authorList>
            <consortium name="The Broad Institute Genomics Platform"/>
            <consortium name="The Broad Institute Genome Sequencing Center for Infectious Disease"/>
            <person name="Earl A."/>
            <person name="Russ C."/>
            <person name="Gilmore M."/>
            <person name="Surin D."/>
            <person name="Walker B."/>
            <person name="Young S."/>
            <person name="Zeng Q."/>
            <person name="Gargeya S."/>
            <person name="Fitzgerald M."/>
            <person name="Haas B."/>
            <person name="Abouelleil A."/>
            <person name="Allen A.W."/>
            <person name="Alvarado L."/>
            <person name="Arachchi H.M."/>
            <person name="Berlin A.M."/>
            <person name="Chapman S.B."/>
            <person name="Gainer-Dewar J."/>
            <person name="Goldberg J."/>
            <person name="Griggs A."/>
            <person name="Gujja S."/>
            <person name="Hansen M."/>
            <person name="Howarth C."/>
            <person name="Imamovic A."/>
            <person name="Ireland A."/>
            <person name="Larimer J."/>
            <person name="McCowan C."/>
            <person name="Murphy C."/>
            <person name="Pearson M."/>
            <person name="Poon T.W."/>
            <person name="Priest M."/>
            <person name="Roberts A."/>
            <person name="Saif S."/>
            <person name="Shea T."/>
            <person name="Sisk P."/>
            <person name="Sykes S."/>
            <person name="Wortman J."/>
            <person name="Nusbaum C."/>
            <person name="Birren B."/>
        </authorList>
    </citation>
    <scope>NUCLEOTIDE SEQUENCE [LARGE SCALE GENOMIC DNA]</scope>
    <source>
        <strain evidence="6 8">ATCC BAA-382</strain>
    </source>
</reference>
<dbReference type="PANTHER" id="PTHR43191">
    <property type="entry name" value="RRNA METHYLTRANSFERASE 3"/>
    <property type="match status" value="1"/>
</dbReference>
<evidence type="ECO:0000256" key="3">
    <source>
        <dbReference type="ARBA" id="ARBA00022679"/>
    </source>
</evidence>
<keyword evidence="3 5" id="KW-0808">Transferase</keyword>
<dbReference type="eggNOG" id="COG0566">
    <property type="taxonomic scope" value="Bacteria"/>
</dbReference>
<accession>R2T4D9</accession>
<dbReference type="GO" id="GO:0008173">
    <property type="term" value="F:RNA methyltransferase activity"/>
    <property type="evidence" value="ECO:0007669"/>
    <property type="project" value="InterPro"/>
</dbReference>
<dbReference type="Proteomes" id="UP000013858">
    <property type="component" value="Unassembled WGS sequence"/>
</dbReference>
<comment type="caution">
    <text evidence="5">The sequence shown here is derived from an EMBL/GenBank/DDBJ whole genome shotgun (WGS) entry which is preliminary data.</text>
</comment>
<dbReference type="InterPro" id="IPR051259">
    <property type="entry name" value="rRNA_Methyltransferase"/>
</dbReference>
<dbReference type="GO" id="GO:0003723">
    <property type="term" value="F:RNA binding"/>
    <property type="evidence" value="ECO:0007669"/>
    <property type="project" value="InterPro"/>
</dbReference>
<dbReference type="GO" id="GO:0032259">
    <property type="term" value="P:methylation"/>
    <property type="evidence" value="ECO:0007669"/>
    <property type="project" value="UniProtKB-KW"/>
</dbReference>
<dbReference type="Gene3D" id="3.40.1280.10">
    <property type="match status" value="1"/>
</dbReference>
<evidence type="ECO:0000313" key="7">
    <source>
        <dbReference type="Proteomes" id="UP000013858"/>
    </source>
</evidence>